<dbReference type="Gene3D" id="3.40.640.10">
    <property type="entry name" value="Type I PLP-dependent aspartate aminotransferase-like (Major domain)"/>
    <property type="match status" value="1"/>
</dbReference>
<name>T1C9S5_9ZZZZ</name>
<dbReference type="PANTHER" id="PTHR42806:SF1">
    <property type="entry name" value="GLYCINE DEHYDROGENASE (DECARBOXYLATING)"/>
    <property type="match status" value="1"/>
</dbReference>
<comment type="caution">
    <text evidence="3">The sequence shown here is derived from an EMBL/GenBank/DDBJ whole genome shotgun (WGS) entry which is preliminary data.</text>
</comment>
<dbReference type="EMBL" id="AUZX01001488">
    <property type="protein sequence ID" value="EQD78967.1"/>
    <property type="molecule type" value="Genomic_DNA"/>
</dbReference>
<accession>T1C9S5</accession>
<dbReference type="InterPro" id="IPR015422">
    <property type="entry name" value="PyrdxlP-dep_Trfase_small"/>
</dbReference>
<proteinExistence type="predicted"/>
<dbReference type="InterPro" id="IPR049315">
    <property type="entry name" value="GDC-P_N"/>
</dbReference>
<dbReference type="GO" id="GO:0009116">
    <property type="term" value="P:nucleoside metabolic process"/>
    <property type="evidence" value="ECO:0007669"/>
    <property type="project" value="InterPro"/>
</dbReference>
<keyword evidence="1" id="KW-0560">Oxidoreductase</keyword>
<reference evidence="3" key="2">
    <citation type="journal article" date="2014" name="ISME J.">
        <title>Microbial stratification in low pH oxic and suboxic macroscopic growths along an acid mine drainage.</title>
        <authorList>
            <person name="Mendez-Garcia C."/>
            <person name="Mesa V."/>
            <person name="Sprenger R.R."/>
            <person name="Richter M."/>
            <person name="Diez M.S."/>
            <person name="Solano J."/>
            <person name="Bargiela R."/>
            <person name="Golyshina O.V."/>
            <person name="Manteca A."/>
            <person name="Ramos J.L."/>
            <person name="Gallego J.R."/>
            <person name="Llorente I."/>
            <person name="Martins Dos Santos V.A."/>
            <person name="Jensen O.N."/>
            <person name="Pelaez A.I."/>
            <person name="Sanchez J."/>
            <person name="Ferrer M."/>
        </authorList>
    </citation>
    <scope>NUCLEOTIDE SEQUENCE</scope>
</reference>
<evidence type="ECO:0000313" key="3">
    <source>
        <dbReference type="EMBL" id="EQD78967.1"/>
    </source>
</evidence>
<feature type="non-terminal residue" evidence="3">
    <location>
        <position position="1"/>
    </location>
</feature>
<organism evidence="3">
    <name type="scientific">mine drainage metagenome</name>
    <dbReference type="NCBI Taxonomy" id="410659"/>
    <lineage>
        <taxon>unclassified sequences</taxon>
        <taxon>metagenomes</taxon>
        <taxon>ecological metagenomes</taxon>
    </lineage>
</organism>
<dbReference type="PANTHER" id="PTHR42806">
    <property type="entry name" value="GLYCINE CLEAVAGE SYSTEM P-PROTEIN"/>
    <property type="match status" value="1"/>
</dbReference>
<protein>
    <submittedName>
        <fullName evidence="3">Glycine dehydrogenase (Decarboxylating)</fullName>
    </submittedName>
</protein>
<dbReference type="Pfam" id="PF02347">
    <property type="entry name" value="GDC-P"/>
    <property type="match status" value="1"/>
</dbReference>
<evidence type="ECO:0000256" key="1">
    <source>
        <dbReference type="ARBA" id="ARBA00023002"/>
    </source>
</evidence>
<dbReference type="InterPro" id="IPR015424">
    <property type="entry name" value="PyrdxlP-dep_Trfase"/>
</dbReference>
<gene>
    <name evidence="3" type="ORF">B1A_01986</name>
</gene>
<dbReference type="InterPro" id="IPR023010">
    <property type="entry name" value="GcvPA"/>
</dbReference>
<feature type="domain" description="Glycine cleavage system P-protein N-terminal" evidence="2">
    <location>
        <begin position="3"/>
        <end position="223"/>
    </location>
</feature>
<reference evidence="3" key="1">
    <citation type="submission" date="2013-08" db="EMBL/GenBank/DDBJ databases">
        <authorList>
            <person name="Mendez C."/>
            <person name="Richter M."/>
            <person name="Ferrer M."/>
            <person name="Sanchez J."/>
        </authorList>
    </citation>
    <scope>NUCLEOTIDE SEQUENCE</scope>
</reference>
<sequence length="248" mass="26846">GIDPEIRSVVGTYLEGLSVRMETVSLPDGRTDCAALFARIDEGTACFVGATPTFFGTIDRFPGVADRLHEAGALFIVHANPHSLALLKTPGEWGADLATGEGQSLGLPLFSGGPYLGIMTARQKFVRKIPGRLSGLTRDREGRPCYVLTLQAREQHIRREKANSNICTNETLLALWALCYLSLLGPAGLRDAAEGSVANAHRLFGKLSAIPGVRLHFPDVPFFHEFVLEVPRDAREVSRELLEGGILG</sequence>
<dbReference type="InterPro" id="IPR015421">
    <property type="entry name" value="PyrdxlP-dep_Trfase_major"/>
</dbReference>
<dbReference type="SUPFAM" id="SSF53383">
    <property type="entry name" value="PLP-dependent transferases"/>
    <property type="match status" value="1"/>
</dbReference>
<feature type="non-terminal residue" evidence="3">
    <location>
        <position position="248"/>
    </location>
</feature>
<dbReference type="Gene3D" id="3.90.1150.10">
    <property type="entry name" value="Aspartate Aminotransferase, domain 1"/>
    <property type="match status" value="1"/>
</dbReference>
<evidence type="ECO:0000259" key="2">
    <source>
        <dbReference type="Pfam" id="PF02347"/>
    </source>
</evidence>
<dbReference type="AlphaFoldDB" id="T1C9S5"/>
<dbReference type="GO" id="GO:0004375">
    <property type="term" value="F:glycine dehydrogenase (decarboxylating) activity"/>
    <property type="evidence" value="ECO:0007669"/>
    <property type="project" value="InterPro"/>
</dbReference>